<feature type="compositionally biased region" description="Low complexity" evidence="9">
    <location>
        <begin position="1138"/>
        <end position="1152"/>
    </location>
</feature>
<dbReference type="Proteomes" id="UP000069272">
    <property type="component" value="Chromosome 2R"/>
</dbReference>
<feature type="compositionally biased region" description="Gly residues" evidence="9">
    <location>
        <begin position="401"/>
        <end position="412"/>
    </location>
</feature>
<feature type="region of interest" description="Disordered" evidence="9">
    <location>
        <begin position="666"/>
        <end position="827"/>
    </location>
</feature>
<dbReference type="PANTHER" id="PTHR24404">
    <property type="entry name" value="ZINC FINGER PROTEIN"/>
    <property type="match status" value="1"/>
</dbReference>
<keyword evidence="3" id="KW-0677">Repeat</keyword>
<dbReference type="OrthoDB" id="8117402at2759"/>
<feature type="compositionally biased region" description="Gly residues" evidence="9">
    <location>
        <begin position="152"/>
        <end position="165"/>
    </location>
</feature>
<feature type="compositionally biased region" description="Polar residues" evidence="9">
    <location>
        <begin position="313"/>
        <end position="326"/>
    </location>
</feature>
<feature type="compositionally biased region" description="Low complexity" evidence="9">
    <location>
        <begin position="894"/>
        <end position="930"/>
    </location>
</feature>
<protein>
    <recommendedName>
        <fullName evidence="10">C2H2-type domain-containing protein</fullName>
    </recommendedName>
</protein>
<feature type="compositionally biased region" description="Low complexity" evidence="9">
    <location>
        <begin position="1026"/>
        <end position="1042"/>
    </location>
</feature>
<dbReference type="FunFam" id="3.30.160.60:FF:000065">
    <property type="entry name" value="B-cell CLL/lymphoma 6, member B"/>
    <property type="match status" value="1"/>
</dbReference>
<dbReference type="GO" id="GO:0003700">
    <property type="term" value="F:DNA-binding transcription factor activity"/>
    <property type="evidence" value="ECO:0007669"/>
    <property type="project" value="TreeGrafter"/>
</dbReference>
<dbReference type="InterPro" id="IPR013087">
    <property type="entry name" value="Znf_C2H2_type"/>
</dbReference>
<dbReference type="PROSITE" id="PS00028">
    <property type="entry name" value="ZINC_FINGER_C2H2_1"/>
    <property type="match status" value="7"/>
</dbReference>
<dbReference type="GO" id="GO:0006357">
    <property type="term" value="P:regulation of transcription by RNA polymerase II"/>
    <property type="evidence" value="ECO:0007669"/>
    <property type="project" value="TreeGrafter"/>
</dbReference>
<feature type="compositionally biased region" description="Pro residues" evidence="9">
    <location>
        <begin position="729"/>
        <end position="739"/>
    </location>
</feature>
<proteinExistence type="predicted"/>
<feature type="compositionally biased region" description="Low complexity" evidence="9">
    <location>
        <begin position="797"/>
        <end position="820"/>
    </location>
</feature>
<evidence type="ECO:0000256" key="7">
    <source>
        <dbReference type="ARBA" id="ARBA00023242"/>
    </source>
</evidence>
<evidence type="ECO:0000313" key="12">
    <source>
        <dbReference type="Proteomes" id="UP000069272"/>
    </source>
</evidence>
<evidence type="ECO:0000256" key="2">
    <source>
        <dbReference type="ARBA" id="ARBA00022723"/>
    </source>
</evidence>
<feature type="domain" description="C2H2-type" evidence="10">
    <location>
        <begin position="1177"/>
        <end position="1205"/>
    </location>
</feature>
<dbReference type="EnsemblMetazoa" id="AALB008445-RA">
    <property type="protein sequence ID" value="AALB008445-PA"/>
    <property type="gene ID" value="AALB008445"/>
</dbReference>
<keyword evidence="5" id="KW-0862">Zinc</keyword>
<feature type="compositionally biased region" description="Pro residues" evidence="9">
    <location>
        <begin position="931"/>
        <end position="940"/>
    </location>
</feature>
<reference evidence="11 12" key="1">
    <citation type="journal article" date="2017" name="G3 (Bethesda)">
        <title>The Physical Genome Mapping of Anopheles albimanus Corrected Scaffold Misassemblies and Identified Interarm Rearrangements in Genus Anopheles.</title>
        <authorList>
            <person name="Artemov G.N."/>
            <person name="Peery A.N."/>
            <person name="Jiang X."/>
            <person name="Tu Z."/>
            <person name="Stegniy V.N."/>
            <person name="Sharakhova M.V."/>
            <person name="Sharakhov I.V."/>
        </authorList>
    </citation>
    <scope>NUCLEOTIDE SEQUENCE [LARGE SCALE GENOMIC DNA]</scope>
    <source>
        <strain evidence="11 12">ALBI9_A</strain>
    </source>
</reference>
<keyword evidence="2" id="KW-0479">Metal-binding</keyword>
<dbReference type="Gene3D" id="3.30.160.60">
    <property type="entry name" value="Classic Zinc Finger"/>
    <property type="match status" value="5"/>
</dbReference>
<evidence type="ECO:0000313" key="11">
    <source>
        <dbReference type="EnsemblMetazoa" id="AALB008445-PA"/>
    </source>
</evidence>
<evidence type="ECO:0000256" key="1">
    <source>
        <dbReference type="ARBA" id="ARBA00004123"/>
    </source>
</evidence>
<feature type="compositionally biased region" description="Polar residues" evidence="9">
    <location>
        <begin position="1043"/>
        <end position="1058"/>
    </location>
</feature>
<feature type="domain" description="C2H2-type" evidence="10">
    <location>
        <begin position="1262"/>
        <end position="1289"/>
    </location>
</feature>
<keyword evidence="6" id="KW-0238">DNA-binding</keyword>
<accession>A0A8W7JWF0</accession>
<dbReference type="Pfam" id="PF00096">
    <property type="entry name" value="zf-C2H2"/>
    <property type="match status" value="2"/>
</dbReference>
<evidence type="ECO:0000256" key="8">
    <source>
        <dbReference type="PROSITE-ProRule" id="PRU00042"/>
    </source>
</evidence>
<dbReference type="SUPFAM" id="SSF57667">
    <property type="entry name" value="beta-beta-alpha zinc fingers"/>
    <property type="match status" value="3"/>
</dbReference>
<evidence type="ECO:0000256" key="5">
    <source>
        <dbReference type="ARBA" id="ARBA00022833"/>
    </source>
</evidence>
<evidence type="ECO:0000256" key="6">
    <source>
        <dbReference type="ARBA" id="ARBA00023125"/>
    </source>
</evidence>
<feature type="compositionally biased region" description="Polar residues" evidence="9">
    <location>
        <begin position="600"/>
        <end position="616"/>
    </location>
</feature>
<comment type="subcellular location">
    <subcellularLocation>
        <location evidence="1">Nucleus</location>
    </subcellularLocation>
</comment>
<dbReference type="KEGG" id="aali:118458319"/>
<dbReference type="GO" id="GO:0000978">
    <property type="term" value="F:RNA polymerase II cis-regulatory region sequence-specific DNA binding"/>
    <property type="evidence" value="ECO:0007669"/>
    <property type="project" value="TreeGrafter"/>
</dbReference>
<dbReference type="InterPro" id="IPR036236">
    <property type="entry name" value="Znf_C2H2_sf"/>
</dbReference>
<evidence type="ECO:0000256" key="9">
    <source>
        <dbReference type="SAM" id="MobiDB-lite"/>
    </source>
</evidence>
<feature type="region of interest" description="Disordered" evidence="9">
    <location>
        <begin position="303"/>
        <end position="336"/>
    </location>
</feature>
<dbReference type="PROSITE" id="PS50157">
    <property type="entry name" value="ZINC_FINGER_C2H2_2"/>
    <property type="match status" value="7"/>
</dbReference>
<feature type="region of interest" description="Disordered" evidence="9">
    <location>
        <begin position="894"/>
        <end position="945"/>
    </location>
</feature>
<feature type="compositionally biased region" description="Gly residues" evidence="9">
    <location>
        <begin position="700"/>
        <end position="720"/>
    </location>
</feature>
<sequence length="1337" mass="139112">MASNGGTLHGVPQSVTEQQQQQQQQHICSQCGLYFESASSLQVHHMHYHQHDSMNRWDTQQAVVSTTIATTAVATTTTAATITTNGAPIPSSTTPTSSDTENNNHQTSSDTAGLKPVAVLSPQHTTIAAAADSSDNQPPTPQPLSGDPGTPGSYGTGSNATGGGASPYHAQLGAAPVSGGGGEMHYPTYIHPGYDPGSYYASGTGLDYGGGVLGASSLQPADYKSGSSVVSSARYHPYGASSGSNSSGTASVSNGTSDGSAPAVVTSNGAGAAVAGLSPHVVSSSNGVTTVGSGATATVTTVASTTSAGGGSQSHSPPNGSQQQGSHIPPTPSPSPIQCEKCGLVCESDEALNQHESTVHSGSGGSADGVSQTQQQQQHHQQQDQNRQQEQQEMQSAPGNCYGGPPYGGGNGPATPQFIKEETPASDILDLDSQKMVYTPTADGGLLPPMNSLHPLQSMQRHHPMMWPHHDPHNFMGPPAPLPPHPSSHVVGGAEMKHSAAAAAAAAAAYYHHPIKSEYSATPSIKSDYHLGGGGGQYLGSGGPAGLVKNEYSLAPTLAPPVAIAPQPTNPQSMKQYADEMHDNQLATSPSDFPSTTTPQESGSQYRTFEPATSSLPGPGPGPTKGTAWKSNEARRPKTYNCTACNKWFTSSGHLKRHYNTTLHKNAVKSSGQPDPATLPISVHHHPGRDPNYANKGRRGTGTGGAGGNGSAAPGAGGPGSQIQQPIQQPVPPPDPPRSPEYGSAPGAGGQHGQYSSMSGGPPGSGFPAVIGTPPHGGHQVVVSSNQSPGFHHAPYANGTASSSNSASSTSSSTVPPNGVAGPSVQVSQPRGLQIYSNSSSSSTVPVMVAAGAATTAATPPAEASSLEPMEPPATHTITTILTQPTTYTGMAITPGTTSGSGSGDITDCTSTRTGTTGTPTPPIMGQQQQQPPPQQPLPPHTTISSMEPYHLTHHPHHHHPTMQPMHTICSPLTISTSIPSFQTILPEAPSYHPTIGNSHPPVYQLYQPLEGVLQPLPPSSITTTLLQGDQQQQQQQQQLQQWMSTDGQLMEPSSTLGSLGFPRCSGGAEMYQGDTAPPFSPNVPDQYQRPSSQGHDQHHQHHQLTTTSTTDDHKYTDYQLQQQQQYQLQRVATPQHAATAPSISPAPCSPSVTSTAGGGRPATAPPSDGPTTVEIFRCDECDKVFNKSCYLTQHNKTFHSGDKPYKCHRCGKRFGCNATYEEHLAKHGGEKPFKCELCPKQFNHKTDLRRHMCLHSGSKPYACERCGKGFIRKDHMLKHAETHRRASMVNGQRRATVGTKHGGATLKGGGGGKELDQRESVDGMGAAAIGMLGMDE</sequence>
<feature type="compositionally biased region" description="Polar residues" evidence="9">
    <location>
        <begin position="1084"/>
        <end position="1093"/>
    </location>
</feature>
<feature type="domain" description="C2H2-type" evidence="10">
    <location>
        <begin position="640"/>
        <end position="669"/>
    </location>
</feature>
<evidence type="ECO:0000256" key="3">
    <source>
        <dbReference type="ARBA" id="ARBA00022737"/>
    </source>
</evidence>
<name>A0A8W7JWF0_ANOAL</name>
<feature type="region of interest" description="Disordered" evidence="9">
    <location>
        <begin position="130"/>
        <end position="168"/>
    </location>
</feature>
<reference evidence="11" key="2">
    <citation type="submission" date="2022-08" db="UniProtKB">
        <authorList>
            <consortium name="EnsemblMetazoa"/>
        </authorList>
    </citation>
    <scope>IDENTIFICATION</scope>
    <source>
        <strain evidence="11">STECLA/ALBI9_A</strain>
    </source>
</reference>
<feature type="compositionally biased region" description="Low complexity" evidence="9">
    <location>
        <begin position="83"/>
        <end position="100"/>
    </location>
</feature>
<feature type="domain" description="C2H2-type" evidence="10">
    <location>
        <begin position="1206"/>
        <end position="1233"/>
    </location>
</feature>
<feature type="region of interest" description="Disordered" evidence="9">
    <location>
        <begin position="238"/>
        <end position="260"/>
    </location>
</feature>
<feature type="region of interest" description="Disordered" evidence="9">
    <location>
        <begin position="1021"/>
        <end position="1113"/>
    </location>
</feature>
<feature type="region of interest" description="Disordered" evidence="9">
    <location>
        <begin position="585"/>
        <end position="634"/>
    </location>
</feature>
<dbReference type="GO" id="GO:0005634">
    <property type="term" value="C:nucleus"/>
    <property type="evidence" value="ECO:0007669"/>
    <property type="project" value="UniProtKB-SubCell"/>
</dbReference>
<dbReference type="GeneID" id="118458319"/>
<feature type="domain" description="C2H2-type" evidence="10">
    <location>
        <begin position="337"/>
        <end position="365"/>
    </location>
</feature>
<feature type="region of interest" description="Disordered" evidence="9">
    <location>
        <begin position="83"/>
        <end position="114"/>
    </location>
</feature>
<dbReference type="SMART" id="SM00355">
    <property type="entry name" value="ZnF_C2H2"/>
    <property type="match status" value="7"/>
</dbReference>
<feature type="region of interest" description="Disordered" evidence="9">
    <location>
        <begin position="1299"/>
        <end position="1318"/>
    </location>
</feature>
<feature type="compositionally biased region" description="Low complexity" evidence="9">
    <location>
        <begin position="588"/>
        <end position="599"/>
    </location>
</feature>
<dbReference type="InterPro" id="IPR050589">
    <property type="entry name" value="Ikaros_C2H2-ZF"/>
</dbReference>
<organism evidence="11 12">
    <name type="scientific">Anopheles albimanus</name>
    <name type="common">New world malaria mosquito</name>
    <dbReference type="NCBI Taxonomy" id="7167"/>
    <lineage>
        <taxon>Eukaryota</taxon>
        <taxon>Metazoa</taxon>
        <taxon>Ecdysozoa</taxon>
        <taxon>Arthropoda</taxon>
        <taxon>Hexapoda</taxon>
        <taxon>Insecta</taxon>
        <taxon>Pterygota</taxon>
        <taxon>Neoptera</taxon>
        <taxon>Endopterygota</taxon>
        <taxon>Diptera</taxon>
        <taxon>Nematocera</taxon>
        <taxon>Culicoidea</taxon>
        <taxon>Culicidae</taxon>
        <taxon>Anophelinae</taxon>
        <taxon>Anopheles</taxon>
    </lineage>
</organism>
<dbReference type="Pfam" id="PF12171">
    <property type="entry name" value="zf-C2H2_jaz"/>
    <property type="match status" value="1"/>
</dbReference>
<feature type="compositionally biased region" description="Low complexity" evidence="9">
    <location>
        <begin position="372"/>
        <end position="400"/>
    </location>
</feature>
<dbReference type="FunFam" id="3.30.160.60:FF:000448">
    <property type="entry name" value="RE1-silencing transcription factor A"/>
    <property type="match status" value="1"/>
</dbReference>
<keyword evidence="12" id="KW-1185">Reference proteome</keyword>
<feature type="compositionally biased region" description="Low complexity" evidence="9">
    <location>
        <begin position="239"/>
        <end position="257"/>
    </location>
</feature>
<dbReference type="PANTHER" id="PTHR24404:SF106">
    <property type="entry name" value="C2H2-TYPE DOMAIN-CONTAINING PROTEIN"/>
    <property type="match status" value="1"/>
</dbReference>
<dbReference type="RefSeq" id="XP_035776555.1">
    <property type="nucleotide sequence ID" value="XM_035920662.1"/>
</dbReference>
<feature type="region of interest" description="Disordered" evidence="9">
    <location>
        <begin position="355"/>
        <end position="418"/>
    </location>
</feature>
<evidence type="ECO:0000256" key="4">
    <source>
        <dbReference type="ARBA" id="ARBA00022771"/>
    </source>
</evidence>
<feature type="domain" description="C2H2-type" evidence="10">
    <location>
        <begin position="26"/>
        <end position="54"/>
    </location>
</feature>
<feature type="region of interest" description="Disordered" evidence="9">
    <location>
        <begin position="1127"/>
        <end position="1170"/>
    </location>
</feature>
<feature type="compositionally biased region" description="Polar residues" evidence="9">
    <location>
        <begin position="101"/>
        <end position="111"/>
    </location>
</feature>
<feature type="domain" description="C2H2-type" evidence="10">
    <location>
        <begin position="1234"/>
        <end position="1261"/>
    </location>
</feature>
<dbReference type="InterPro" id="IPR022755">
    <property type="entry name" value="Znf_C2H2_jaz"/>
</dbReference>
<evidence type="ECO:0000259" key="10">
    <source>
        <dbReference type="PROSITE" id="PS50157"/>
    </source>
</evidence>
<keyword evidence="7" id="KW-0539">Nucleus</keyword>
<keyword evidence="4 8" id="KW-0863">Zinc-finger</keyword>
<dbReference type="GO" id="GO:0008270">
    <property type="term" value="F:zinc ion binding"/>
    <property type="evidence" value="ECO:0007669"/>
    <property type="project" value="UniProtKB-KW"/>
</dbReference>